<feature type="compositionally biased region" description="Polar residues" evidence="2">
    <location>
        <begin position="40"/>
        <end position="55"/>
    </location>
</feature>
<evidence type="ECO:0000256" key="1">
    <source>
        <dbReference type="SAM" id="Coils"/>
    </source>
</evidence>
<feature type="compositionally biased region" description="Low complexity" evidence="2">
    <location>
        <begin position="146"/>
        <end position="157"/>
    </location>
</feature>
<proteinExistence type="predicted"/>
<keyword evidence="4" id="KW-1185">Reference proteome</keyword>
<gene>
    <name evidence="3" type="ORF">Fmac_022363</name>
</gene>
<keyword evidence="1" id="KW-0175">Coiled coil</keyword>
<feature type="compositionally biased region" description="Polar residues" evidence="2">
    <location>
        <begin position="111"/>
        <end position="133"/>
    </location>
</feature>
<accession>A0ABD1LZP5</accession>
<evidence type="ECO:0000313" key="3">
    <source>
        <dbReference type="EMBL" id="KAL2328936.1"/>
    </source>
</evidence>
<sequence length="279" mass="31663">MQQQPDMMLGNGRGAQNVIGNRKYNVVRENKNTGADRTEANPTELNQNWGRNTNAFDIISQHEKEAIDERDEHKKGRPEKNSSKGRRIKIKLRDLPSTKDQQSGLIPKNGEGTQHVTSTENSNVVHENSNTASDHFEANPTELKWNSSTDLNSSSTSPTELKWNSSTDLNSSSTSPQLENEERDERELIKMTEKNIPCKRSSTMIEKERERLIDSVDNLHVENAVLKKQLLDLSDDYVKLKQENKAILEELIENFGQEKIVSLMIDEQLADLVESGNHN</sequence>
<name>A0ABD1LZP5_9FABA</name>
<feature type="compositionally biased region" description="Basic and acidic residues" evidence="2">
    <location>
        <begin position="60"/>
        <end position="82"/>
    </location>
</feature>
<comment type="caution">
    <text evidence="3">The sequence shown here is derived from an EMBL/GenBank/DDBJ whole genome shotgun (WGS) entry which is preliminary data.</text>
</comment>
<feature type="region of interest" description="Disordered" evidence="2">
    <location>
        <begin position="31"/>
        <end position="184"/>
    </location>
</feature>
<organism evidence="3 4">
    <name type="scientific">Flemingia macrophylla</name>
    <dbReference type="NCBI Taxonomy" id="520843"/>
    <lineage>
        <taxon>Eukaryota</taxon>
        <taxon>Viridiplantae</taxon>
        <taxon>Streptophyta</taxon>
        <taxon>Embryophyta</taxon>
        <taxon>Tracheophyta</taxon>
        <taxon>Spermatophyta</taxon>
        <taxon>Magnoliopsida</taxon>
        <taxon>eudicotyledons</taxon>
        <taxon>Gunneridae</taxon>
        <taxon>Pentapetalae</taxon>
        <taxon>rosids</taxon>
        <taxon>fabids</taxon>
        <taxon>Fabales</taxon>
        <taxon>Fabaceae</taxon>
        <taxon>Papilionoideae</taxon>
        <taxon>50 kb inversion clade</taxon>
        <taxon>NPAAA clade</taxon>
        <taxon>indigoferoid/millettioid clade</taxon>
        <taxon>Phaseoleae</taxon>
        <taxon>Flemingia</taxon>
    </lineage>
</organism>
<dbReference type="AlphaFoldDB" id="A0ABD1LZP5"/>
<evidence type="ECO:0000256" key="2">
    <source>
        <dbReference type="SAM" id="MobiDB-lite"/>
    </source>
</evidence>
<dbReference type="Proteomes" id="UP001603857">
    <property type="component" value="Unassembled WGS sequence"/>
</dbReference>
<feature type="compositionally biased region" description="Low complexity" evidence="2">
    <location>
        <begin position="164"/>
        <end position="175"/>
    </location>
</feature>
<dbReference type="EMBL" id="JBGMDY010000007">
    <property type="protein sequence ID" value="KAL2328936.1"/>
    <property type="molecule type" value="Genomic_DNA"/>
</dbReference>
<feature type="coiled-coil region" evidence="1">
    <location>
        <begin position="223"/>
        <end position="250"/>
    </location>
</feature>
<protein>
    <submittedName>
        <fullName evidence="3">Uncharacterized protein</fullName>
    </submittedName>
</protein>
<reference evidence="3 4" key="1">
    <citation type="submission" date="2024-08" db="EMBL/GenBank/DDBJ databases">
        <title>Insights into the chromosomal genome structure of Flemingia macrophylla.</title>
        <authorList>
            <person name="Ding Y."/>
            <person name="Zhao Y."/>
            <person name="Bi W."/>
            <person name="Wu M."/>
            <person name="Zhao G."/>
            <person name="Gong Y."/>
            <person name="Li W."/>
            <person name="Zhang P."/>
        </authorList>
    </citation>
    <scope>NUCLEOTIDE SEQUENCE [LARGE SCALE GENOMIC DNA]</scope>
    <source>
        <strain evidence="3">DYQJB</strain>
        <tissue evidence="3">Leaf</tissue>
    </source>
</reference>
<evidence type="ECO:0000313" key="4">
    <source>
        <dbReference type="Proteomes" id="UP001603857"/>
    </source>
</evidence>